<reference evidence="3" key="1">
    <citation type="journal article" date="2019" name="Int. J. Syst. Evol. Microbiol.">
        <title>The Global Catalogue of Microorganisms (GCM) 10K type strain sequencing project: providing services to taxonomists for standard genome sequencing and annotation.</title>
        <authorList>
            <consortium name="The Broad Institute Genomics Platform"/>
            <consortium name="The Broad Institute Genome Sequencing Center for Infectious Disease"/>
            <person name="Wu L."/>
            <person name="Ma J."/>
        </authorList>
    </citation>
    <scope>NUCLEOTIDE SEQUENCE [LARGE SCALE GENOMIC DNA]</scope>
    <source>
        <strain evidence="3">JCM 1490</strain>
    </source>
</reference>
<gene>
    <name evidence="2" type="ORF">ACFQQL_00565</name>
</gene>
<comment type="caution">
    <text evidence="2">The sequence shown here is derived from an EMBL/GenBank/DDBJ whole genome shotgun (WGS) entry which is preliminary data.</text>
</comment>
<name>A0ABW2Q2W6_9MICO</name>
<dbReference type="Gene3D" id="3.40.50.1820">
    <property type="entry name" value="alpha/beta hydrolase"/>
    <property type="match status" value="1"/>
</dbReference>
<evidence type="ECO:0000313" key="2">
    <source>
        <dbReference type="EMBL" id="MFC7403581.1"/>
    </source>
</evidence>
<dbReference type="InterPro" id="IPR029058">
    <property type="entry name" value="AB_hydrolase_fold"/>
</dbReference>
<sequence>MSVRVPEVDGGLGLTGDVPATDLVVVGGSPPFDPARISVDTDEVFYLSTTLEIAASLADLVDERVALLVGGVESEAHIHDVQHLYQEVLGRLEEVRHGPAGVRALAANLRELASDLRLQLIVYNGAEQQVTASFDPPWWRTILSLLPPPIGGRLRSLARLEDVGEVALHLWGYAHLLAVQLVPGDVPLVPDAPYGPMTSFLANELGERMQYMNHEIVRGYYIHGGQPIDVTGMTPVQRAALVAFSWLRVPSTLLVGAGGPDVRTNPFIDRAGLQRPGVSGQTGTPQAIPTAIGRAVATPRSPAEALARLEETSNYLRWRHGSGLPGQLHRLTGGGAGAIEILRTTTSDGERHWTVLVPGTQSLAVGNTNPMDMQTNLEVIAGVQSDMEIGVAQAMRQMGIPADEPVSIVGHSQGGMVATAIAADPIMQQQYDISTVLTAGSPVGTIDDIPHETNLMHLEDIQDGIVGLDGESNESAPNRTTVTHLSESATSPGQYHELPPYVDMAERLPESGHPAAERWGAIAEESMGMNDDGASTESFVFELHRQ</sequence>
<keyword evidence="3" id="KW-1185">Reference proteome</keyword>
<evidence type="ECO:0000259" key="1">
    <source>
        <dbReference type="Pfam" id="PF07819"/>
    </source>
</evidence>
<dbReference type="InterPro" id="IPR012908">
    <property type="entry name" value="PGAP1-ab_dom-like"/>
</dbReference>
<evidence type="ECO:0000313" key="3">
    <source>
        <dbReference type="Proteomes" id="UP001596455"/>
    </source>
</evidence>
<dbReference type="Proteomes" id="UP001596455">
    <property type="component" value="Unassembled WGS sequence"/>
</dbReference>
<proteinExistence type="predicted"/>
<dbReference type="Pfam" id="PF07819">
    <property type="entry name" value="PGAP1"/>
    <property type="match status" value="1"/>
</dbReference>
<dbReference type="SUPFAM" id="SSF53474">
    <property type="entry name" value="alpha/beta-Hydrolases"/>
    <property type="match status" value="1"/>
</dbReference>
<accession>A0ABW2Q2W6</accession>
<feature type="domain" description="GPI inositol-deacylase PGAP1-like alpha/beta" evidence="1">
    <location>
        <begin position="397"/>
        <end position="445"/>
    </location>
</feature>
<dbReference type="EMBL" id="JBHTCQ010000001">
    <property type="protein sequence ID" value="MFC7403581.1"/>
    <property type="molecule type" value="Genomic_DNA"/>
</dbReference>
<dbReference type="RefSeq" id="WP_382390179.1">
    <property type="nucleotide sequence ID" value="NZ_JBHTCQ010000001.1"/>
</dbReference>
<protein>
    <recommendedName>
        <fullName evidence="1">GPI inositol-deacylase PGAP1-like alpha/beta domain-containing protein</fullName>
    </recommendedName>
</protein>
<organism evidence="2 3">
    <name type="scientific">Georgenia alba</name>
    <dbReference type="NCBI Taxonomy" id="2233858"/>
    <lineage>
        <taxon>Bacteria</taxon>
        <taxon>Bacillati</taxon>
        <taxon>Actinomycetota</taxon>
        <taxon>Actinomycetes</taxon>
        <taxon>Micrococcales</taxon>
        <taxon>Bogoriellaceae</taxon>
        <taxon>Georgenia</taxon>
    </lineage>
</organism>